<accession>A0A086AUR3</accession>
<reference evidence="4 6" key="1">
    <citation type="submission" date="2014-07" db="EMBL/GenBank/DDBJ databases">
        <title>Genome of Flavobacterium hydatis DSM 2063.</title>
        <authorList>
            <person name="Pipes S.E."/>
            <person name="Stropko S.J."/>
            <person name="Newman J.D."/>
        </authorList>
    </citation>
    <scope>NUCLEOTIDE SEQUENCE [LARGE SCALE GENOMIC DNA]</scope>
    <source>
        <strain evidence="4 6">DSM 2063</strain>
    </source>
</reference>
<protein>
    <submittedName>
        <fullName evidence="4">Damage-inducible protein DinB</fullName>
    </submittedName>
</protein>
<evidence type="ECO:0000313" key="5">
    <source>
        <dbReference type="EMBL" id="OXA98289.1"/>
    </source>
</evidence>
<dbReference type="PANTHER" id="PTHR37302">
    <property type="entry name" value="SLR1116 PROTEIN"/>
    <property type="match status" value="1"/>
</dbReference>
<sequence>MSLKKIMTNYADYNLWVNKEFVNWLSAKSDELLHKQVPSSYSSIIKTLNHIWATEEYWYSIIAETSEFDKRENKELITNEILEGLVNRSARLSEYIKSLSEEELSRKIKIENPWFQCELPICDYLLQVVNHGTYHRGQIVTIGRDIGITDASNTDYNFYNVVKTQQ</sequence>
<gene>
    <name evidence="5" type="ORF">B0A62_00365</name>
    <name evidence="4" type="ORF">IW20_01300</name>
</gene>
<comment type="similarity">
    <text evidence="1">Belongs to the DinB family.</text>
</comment>
<evidence type="ECO:0000256" key="1">
    <source>
        <dbReference type="ARBA" id="ARBA00008635"/>
    </source>
</evidence>
<keyword evidence="7" id="KW-1185">Reference proteome</keyword>
<dbReference type="InterPro" id="IPR007837">
    <property type="entry name" value="DinB"/>
</dbReference>
<dbReference type="OrthoDB" id="9811413at2"/>
<evidence type="ECO:0000313" key="4">
    <source>
        <dbReference type="EMBL" id="KFF20427.1"/>
    </source>
</evidence>
<dbReference type="GO" id="GO:0046872">
    <property type="term" value="F:metal ion binding"/>
    <property type="evidence" value="ECO:0007669"/>
    <property type="project" value="UniProtKB-KW"/>
</dbReference>
<name>A0A086AUR3_FLAHY</name>
<evidence type="ECO:0000256" key="3">
    <source>
        <dbReference type="PIRSR" id="PIRSR607837-1"/>
    </source>
</evidence>
<dbReference type="Gene3D" id="1.20.120.450">
    <property type="entry name" value="dinb family like domain"/>
    <property type="match status" value="1"/>
</dbReference>
<reference evidence="5 7" key="2">
    <citation type="submission" date="2016-11" db="EMBL/GenBank/DDBJ databases">
        <title>Whole genomes of Flavobacteriaceae.</title>
        <authorList>
            <person name="Stine C."/>
            <person name="Li C."/>
            <person name="Tadesse D."/>
        </authorList>
    </citation>
    <scope>NUCLEOTIDE SEQUENCE [LARGE SCALE GENOMIC DNA]</scope>
    <source>
        <strain evidence="5 7">ATCC 29551</strain>
    </source>
</reference>
<dbReference type="InterPro" id="IPR034660">
    <property type="entry name" value="DinB/YfiT-like"/>
</dbReference>
<feature type="binding site" evidence="3">
    <location>
        <position position="135"/>
    </location>
    <ligand>
        <name>a divalent metal cation</name>
        <dbReference type="ChEBI" id="CHEBI:60240"/>
    </ligand>
</feature>
<feature type="binding site" evidence="3">
    <location>
        <position position="131"/>
    </location>
    <ligand>
        <name>a divalent metal cation</name>
        <dbReference type="ChEBI" id="CHEBI:60240"/>
    </ligand>
</feature>
<dbReference type="AlphaFoldDB" id="A0A086AUR3"/>
<proteinExistence type="inferred from homology"/>
<dbReference type="PANTHER" id="PTHR37302:SF3">
    <property type="entry name" value="DAMAGE-INDUCIBLE PROTEIN DINB"/>
    <property type="match status" value="1"/>
</dbReference>
<organism evidence="4 6">
    <name type="scientific">Flavobacterium hydatis</name>
    <name type="common">Cytophaga aquatilis</name>
    <dbReference type="NCBI Taxonomy" id="991"/>
    <lineage>
        <taxon>Bacteria</taxon>
        <taxon>Pseudomonadati</taxon>
        <taxon>Bacteroidota</taxon>
        <taxon>Flavobacteriia</taxon>
        <taxon>Flavobacteriales</taxon>
        <taxon>Flavobacteriaceae</taxon>
        <taxon>Flavobacterium</taxon>
    </lineage>
</organism>
<dbReference type="SUPFAM" id="SSF109854">
    <property type="entry name" value="DinB/YfiT-like putative metalloenzymes"/>
    <property type="match status" value="1"/>
</dbReference>
<evidence type="ECO:0000313" key="7">
    <source>
        <dbReference type="Proteomes" id="UP000198424"/>
    </source>
</evidence>
<dbReference type="eggNOG" id="COG2318">
    <property type="taxonomic scope" value="Bacteria"/>
</dbReference>
<dbReference type="Proteomes" id="UP000028712">
    <property type="component" value="Unassembled WGS sequence"/>
</dbReference>
<dbReference type="EMBL" id="MUGY01000001">
    <property type="protein sequence ID" value="OXA98289.1"/>
    <property type="molecule type" value="Genomic_DNA"/>
</dbReference>
<evidence type="ECO:0000256" key="2">
    <source>
        <dbReference type="ARBA" id="ARBA00022723"/>
    </source>
</evidence>
<feature type="binding site" evidence="3">
    <location>
        <position position="50"/>
    </location>
    <ligand>
        <name>a divalent metal cation</name>
        <dbReference type="ChEBI" id="CHEBI:60240"/>
    </ligand>
</feature>
<dbReference type="RefSeq" id="WP_035617741.1">
    <property type="nucleotide sequence ID" value="NZ_JBEWQG010000004.1"/>
</dbReference>
<dbReference type="Proteomes" id="UP000198424">
    <property type="component" value="Unassembled WGS sequence"/>
</dbReference>
<dbReference type="Pfam" id="PF05163">
    <property type="entry name" value="DinB"/>
    <property type="match status" value="1"/>
</dbReference>
<comment type="caution">
    <text evidence="4">The sequence shown here is derived from an EMBL/GenBank/DDBJ whole genome shotgun (WGS) entry which is preliminary data.</text>
</comment>
<dbReference type="EMBL" id="JPRM01000001">
    <property type="protein sequence ID" value="KFF20427.1"/>
    <property type="molecule type" value="Genomic_DNA"/>
</dbReference>
<evidence type="ECO:0000313" key="6">
    <source>
        <dbReference type="Proteomes" id="UP000028712"/>
    </source>
</evidence>
<keyword evidence="2 3" id="KW-0479">Metal-binding</keyword>
<dbReference type="STRING" id="991.IW20_01300"/>